<gene>
    <name evidence="1" type="ORF">SAMN05428998_101319</name>
</gene>
<dbReference type="Pfam" id="PF07310">
    <property type="entry name" value="PAS_5"/>
    <property type="match status" value="1"/>
</dbReference>
<evidence type="ECO:0000313" key="2">
    <source>
        <dbReference type="Proteomes" id="UP000192917"/>
    </source>
</evidence>
<dbReference type="STRING" id="560819.SAMN05428998_101319"/>
<keyword evidence="2" id="KW-1185">Reference proteome</keyword>
<evidence type="ECO:0000313" key="1">
    <source>
        <dbReference type="EMBL" id="SME90500.1"/>
    </source>
</evidence>
<protein>
    <submittedName>
        <fullName evidence="1">PAS domain-containing protein</fullName>
    </submittedName>
</protein>
<dbReference type="InterPro" id="IPR009922">
    <property type="entry name" value="DUF1457"/>
</dbReference>
<name>A0A1Y6B4X9_9PROT</name>
<sequence length="196" mass="22003">MVAPFSDAPGQVPVVEGKPGDTAHIHSRVLSRLERYWQQLPRTRSMPSRKDFDPAAIKDLLPSVFMVDVVEAPLRFRYRLIGTQVRELSQRDLTGRMVDETTYGESSDFIRFLFGTVVRRRAPVLAQGSAKWLDASSWKVVAVLLLPLSSDGDEVDIILGGINSDFHAREQPPSNRLLAVDDVEIIVDPHIEWDPS</sequence>
<accession>A0A1Y6B4X9</accession>
<proteinExistence type="predicted"/>
<reference evidence="1 2" key="1">
    <citation type="submission" date="2017-04" db="EMBL/GenBank/DDBJ databases">
        <authorList>
            <person name="Afonso C.L."/>
            <person name="Miller P.J."/>
            <person name="Scott M.A."/>
            <person name="Spackman E."/>
            <person name="Goraichik I."/>
            <person name="Dimitrov K.M."/>
            <person name="Suarez D.L."/>
            <person name="Swayne D.E."/>
        </authorList>
    </citation>
    <scope>NUCLEOTIDE SEQUENCE [LARGE SCALE GENOMIC DNA]</scope>
    <source>
        <strain evidence="1 2">USBA 355</strain>
    </source>
</reference>
<dbReference type="AlphaFoldDB" id="A0A1Y6B4X9"/>
<dbReference type="RefSeq" id="WP_159460059.1">
    <property type="nucleotide sequence ID" value="NZ_FWZX01000001.1"/>
</dbReference>
<dbReference type="EMBL" id="FWZX01000001">
    <property type="protein sequence ID" value="SME90500.1"/>
    <property type="molecule type" value="Genomic_DNA"/>
</dbReference>
<organism evidence="1 2">
    <name type="scientific">Tistlia consotensis USBA 355</name>
    <dbReference type="NCBI Taxonomy" id="560819"/>
    <lineage>
        <taxon>Bacteria</taxon>
        <taxon>Pseudomonadati</taxon>
        <taxon>Pseudomonadota</taxon>
        <taxon>Alphaproteobacteria</taxon>
        <taxon>Rhodospirillales</taxon>
        <taxon>Rhodovibrionaceae</taxon>
        <taxon>Tistlia</taxon>
    </lineage>
</organism>
<dbReference type="Proteomes" id="UP000192917">
    <property type="component" value="Unassembled WGS sequence"/>
</dbReference>